<reference evidence="2 3" key="1">
    <citation type="submission" date="2016-10" db="EMBL/GenBank/DDBJ databases">
        <authorList>
            <person name="de Groot N.N."/>
        </authorList>
    </citation>
    <scope>NUCLEOTIDE SEQUENCE [LARGE SCALE GENOMIC DNA]</scope>
    <source>
        <strain evidence="2 3">DSM 16957</strain>
    </source>
</reference>
<evidence type="ECO:0000313" key="2">
    <source>
        <dbReference type="EMBL" id="SDD36757.1"/>
    </source>
</evidence>
<dbReference type="OrthoDB" id="5947788at2"/>
<evidence type="ECO:0000256" key="1">
    <source>
        <dbReference type="SAM" id="SignalP"/>
    </source>
</evidence>
<dbReference type="EMBL" id="FNAG01000002">
    <property type="protein sequence ID" value="SDD36757.1"/>
    <property type="molecule type" value="Genomic_DNA"/>
</dbReference>
<evidence type="ECO:0000313" key="3">
    <source>
        <dbReference type="Proteomes" id="UP000199603"/>
    </source>
</evidence>
<name>A0A1G6U838_9GAMM</name>
<sequence>MAPRMLFSLATLIAPLFAPQAHAASRIDDIQRVLPNGQLSREIPAGETVTLRISGVWRDSCTPNVLGFERSGEGRLLNLFWNRSAFVFCFSTLTPFTRDIENVRFDENEIGALSITVVNTHDGLAAPDGSTVTPVQGLTVLPPIELAIQAPAERQVTHWPTARQPPAGLFPVTAQYDLSGAWYSPEHSGTGLLLQHARRKAGSANLDSLWGSWSNFATDGRSQWHVLSETYWASPTRLLGRVLRAEADAVACTTQFPNPECNFAARAARTVETVGIFEITVHGPDELTLTIDDSGTPLLLGMTQPPVQGYSVRLRRL</sequence>
<gene>
    <name evidence="2" type="ORF">SAMN04488509_102182</name>
</gene>
<organism evidence="2 3">
    <name type="scientific">Aquimonas voraii</name>
    <dbReference type="NCBI Taxonomy" id="265719"/>
    <lineage>
        <taxon>Bacteria</taxon>
        <taxon>Pseudomonadati</taxon>
        <taxon>Pseudomonadota</taxon>
        <taxon>Gammaproteobacteria</taxon>
        <taxon>Lysobacterales</taxon>
        <taxon>Lysobacteraceae</taxon>
        <taxon>Aquimonas</taxon>
    </lineage>
</organism>
<proteinExistence type="predicted"/>
<dbReference type="Proteomes" id="UP000199603">
    <property type="component" value="Unassembled WGS sequence"/>
</dbReference>
<dbReference type="RefSeq" id="WP_143006555.1">
    <property type="nucleotide sequence ID" value="NZ_FNAG01000002.1"/>
</dbReference>
<dbReference type="AlphaFoldDB" id="A0A1G6U838"/>
<protein>
    <submittedName>
        <fullName evidence="2">Uncharacterized protein</fullName>
    </submittedName>
</protein>
<feature type="signal peptide" evidence="1">
    <location>
        <begin position="1"/>
        <end position="23"/>
    </location>
</feature>
<keyword evidence="1" id="KW-0732">Signal</keyword>
<accession>A0A1G6U838</accession>
<feature type="chain" id="PRO_5011735281" evidence="1">
    <location>
        <begin position="24"/>
        <end position="317"/>
    </location>
</feature>
<keyword evidence="3" id="KW-1185">Reference proteome</keyword>